<keyword evidence="5" id="KW-0938">Abscisic acid signaling pathway</keyword>
<dbReference type="Gene3D" id="2.60.40.150">
    <property type="entry name" value="C2 domain"/>
    <property type="match status" value="1"/>
</dbReference>
<evidence type="ECO:0000256" key="5">
    <source>
        <dbReference type="ARBA" id="ARBA00022682"/>
    </source>
</evidence>
<keyword evidence="4" id="KW-1003">Cell membrane</keyword>
<sequence length="136" mass="15702">MENFLGLLRVNVLRGINLAKRDTRSSDPYIIVKMDNQKLKTSVVKKNVNPEWNEELTLSITDPNLPIKLEVYDRDKFTPDDKMGDAEFDIKSFVQVLRMRLQNIPSGTVITKVKPNRLNCLAEESPITWENDNNKI</sequence>
<dbReference type="EMBL" id="CACTIH010007544">
    <property type="protein sequence ID" value="CAA3015346.1"/>
    <property type="molecule type" value="Genomic_DNA"/>
</dbReference>
<evidence type="ECO:0000256" key="11">
    <source>
        <dbReference type="ARBA" id="ARBA00024037"/>
    </source>
</evidence>
<dbReference type="PRINTS" id="PR00360">
    <property type="entry name" value="C2DOMAIN"/>
</dbReference>
<name>A0A8S0U9J1_OLEEU</name>
<dbReference type="InterPro" id="IPR044562">
    <property type="entry name" value="CAR1-11"/>
</dbReference>
<dbReference type="AlphaFoldDB" id="A0A8S0U9J1"/>
<dbReference type="GO" id="GO:0005634">
    <property type="term" value="C:nucleus"/>
    <property type="evidence" value="ECO:0007669"/>
    <property type="project" value="UniProtKB-SubCell"/>
</dbReference>
<dbReference type="PROSITE" id="PS50004">
    <property type="entry name" value="C2"/>
    <property type="match status" value="1"/>
</dbReference>
<dbReference type="PANTHER" id="PTHR45933">
    <property type="entry name" value="PROTEIN C2-DOMAIN ABA-RELATED 4"/>
    <property type="match status" value="1"/>
</dbReference>
<dbReference type="GO" id="GO:0046872">
    <property type="term" value="F:metal ion binding"/>
    <property type="evidence" value="ECO:0007669"/>
    <property type="project" value="UniProtKB-KW"/>
</dbReference>
<dbReference type="SMART" id="SM00239">
    <property type="entry name" value="C2"/>
    <property type="match status" value="1"/>
</dbReference>
<evidence type="ECO:0000259" key="12">
    <source>
        <dbReference type="PROSITE" id="PS50004"/>
    </source>
</evidence>
<comment type="similarity">
    <text evidence="11">Belongs to the plant CAR protein family.</text>
</comment>
<comment type="subcellular location">
    <subcellularLocation>
        <location evidence="2">Cell membrane</location>
    </subcellularLocation>
    <subcellularLocation>
        <location evidence="1">Nucleus</location>
    </subcellularLocation>
</comment>
<evidence type="ECO:0000256" key="6">
    <source>
        <dbReference type="ARBA" id="ARBA00022723"/>
    </source>
</evidence>
<organism evidence="13 14">
    <name type="scientific">Olea europaea subsp. europaea</name>
    <dbReference type="NCBI Taxonomy" id="158383"/>
    <lineage>
        <taxon>Eukaryota</taxon>
        <taxon>Viridiplantae</taxon>
        <taxon>Streptophyta</taxon>
        <taxon>Embryophyta</taxon>
        <taxon>Tracheophyta</taxon>
        <taxon>Spermatophyta</taxon>
        <taxon>Magnoliopsida</taxon>
        <taxon>eudicotyledons</taxon>
        <taxon>Gunneridae</taxon>
        <taxon>Pentapetalae</taxon>
        <taxon>asterids</taxon>
        <taxon>lamiids</taxon>
        <taxon>Lamiales</taxon>
        <taxon>Oleaceae</taxon>
        <taxon>Oleeae</taxon>
        <taxon>Olea</taxon>
    </lineage>
</organism>
<protein>
    <submittedName>
        <fullName evidence="13">C2-DOMAIN ABA-RELATED 4-like</fullName>
    </submittedName>
</protein>
<dbReference type="Pfam" id="PF00168">
    <property type="entry name" value="C2"/>
    <property type="match status" value="1"/>
</dbReference>
<dbReference type="InterPro" id="IPR000008">
    <property type="entry name" value="C2_dom"/>
</dbReference>
<evidence type="ECO:0000256" key="2">
    <source>
        <dbReference type="ARBA" id="ARBA00004236"/>
    </source>
</evidence>
<evidence type="ECO:0000256" key="4">
    <source>
        <dbReference type="ARBA" id="ARBA00022475"/>
    </source>
</evidence>
<comment type="caution">
    <text evidence="13">The sequence shown here is derived from an EMBL/GenBank/DDBJ whole genome shotgun (WGS) entry which is preliminary data.</text>
</comment>
<evidence type="ECO:0000256" key="7">
    <source>
        <dbReference type="ARBA" id="ARBA00022837"/>
    </source>
</evidence>
<evidence type="ECO:0000313" key="14">
    <source>
        <dbReference type="Proteomes" id="UP000594638"/>
    </source>
</evidence>
<dbReference type="GO" id="GO:0005096">
    <property type="term" value="F:GTPase activator activity"/>
    <property type="evidence" value="ECO:0007669"/>
    <property type="project" value="UniProtKB-KW"/>
</dbReference>
<dbReference type="GO" id="GO:0008289">
    <property type="term" value="F:lipid binding"/>
    <property type="evidence" value="ECO:0007669"/>
    <property type="project" value="UniProtKB-KW"/>
</dbReference>
<accession>A0A8S0U9J1</accession>
<evidence type="ECO:0000256" key="9">
    <source>
        <dbReference type="ARBA" id="ARBA00023136"/>
    </source>
</evidence>
<keyword evidence="7" id="KW-0106">Calcium</keyword>
<evidence type="ECO:0000313" key="13">
    <source>
        <dbReference type="EMBL" id="CAA3015346.1"/>
    </source>
</evidence>
<dbReference type="GO" id="GO:0005886">
    <property type="term" value="C:plasma membrane"/>
    <property type="evidence" value="ECO:0007669"/>
    <property type="project" value="UniProtKB-SubCell"/>
</dbReference>
<dbReference type="Gramene" id="OE9A064672T1">
    <property type="protein sequence ID" value="OE9A064672C1"/>
    <property type="gene ID" value="OE9A064672"/>
</dbReference>
<evidence type="ECO:0000256" key="3">
    <source>
        <dbReference type="ARBA" id="ARBA00022468"/>
    </source>
</evidence>
<dbReference type="OrthoDB" id="73919at2759"/>
<evidence type="ECO:0000256" key="10">
    <source>
        <dbReference type="ARBA" id="ARBA00023242"/>
    </source>
</evidence>
<keyword evidence="8" id="KW-0446">Lipid-binding</keyword>
<reference evidence="13 14" key="1">
    <citation type="submission" date="2019-12" db="EMBL/GenBank/DDBJ databases">
        <authorList>
            <person name="Alioto T."/>
            <person name="Alioto T."/>
            <person name="Gomez Garrido J."/>
        </authorList>
    </citation>
    <scope>NUCLEOTIDE SEQUENCE [LARGE SCALE GENOMIC DNA]</scope>
</reference>
<evidence type="ECO:0000256" key="8">
    <source>
        <dbReference type="ARBA" id="ARBA00023121"/>
    </source>
</evidence>
<feature type="domain" description="C2" evidence="12">
    <location>
        <begin position="1"/>
        <end position="103"/>
    </location>
</feature>
<keyword evidence="6" id="KW-0479">Metal-binding</keyword>
<dbReference type="InterPro" id="IPR035892">
    <property type="entry name" value="C2_domain_sf"/>
</dbReference>
<dbReference type="PANTHER" id="PTHR45933:SF11">
    <property type="entry name" value="PROTEIN C2-DOMAIN ABA-RELATED 1"/>
    <property type="match status" value="1"/>
</dbReference>
<keyword evidence="9" id="KW-0472">Membrane</keyword>
<dbReference type="GO" id="GO:0009738">
    <property type="term" value="P:abscisic acid-activated signaling pathway"/>
    <property type="evidence" value="ECO:0007669"/>
    <property type="project" value="UniProtKB-KW"/>
</dbReference>
<keyword evidence="10" id="KW-0539">Nucleus</keyword>
<keyword evidence="14" id="KW-1185">Reference proteome</keyword>
<evidence type="ECO:0000256" key="1">
    <source>
        <dbReference type="ARBA" id="ARBA00004123"/>
    </source>
</evidence>
<keyword evidence="3" id="KW-0343">GTPase activation</keyword>
<dbReference type="SUPFAM" id="SSF49562">
    <property type="entry name" value="C2 domain (Calcium/lipid-binding domain, CaLB)"/>
    <property type="match status" value="1"/>
</dbReference>
<gene>
    <name evidence="13" type="ORF">OLEA9_A064672</name>
</gene>
<dbReference type="Proteomes" id="UP000594638">
    <property type="component" value="Unassembled WGS sequence"/>
</dbReference>
<proteinExistence type="inferred from homology"/>